<dbReference type="GO" id="GO:0006355">
    <property type="term" value="P:regulation of DNA-templated transcription"/>
    <property type="evidence" value="ECO:0007669"/>
    <property type="project" value="InterPro"/>
</dbReference>
<dbReference type="PROSITE" id="PS00028">
    <property type="entry name" value="ZINC_FINGER_C2H2_1"/>
    <property type="match status" value="1"/>
</dbReference>
<dbReference type="GO" id="GO:0008270">
    <property type="term" value="F:zinc ion binding"/>
    <property type="evidence" value="ECO:0007669"/>
    <property type="project" value="InterPro"/>
</dbReference>
<accession>A0A9N9X0V6</accession>
<evidence type="ECO:0000256" key="3">
    <source>
        <dbReference type="ARBA" id="ARBA00023155"/>
    </source>
</evidence>
<dbReference type="InterPro" id="IPR001356">
    <property type="entry name" value="HD"/>
</dbReference>
<organism evidence="7 8">
    <name type="scientific">Phaedon cochleariae</name>
    <name type="common">Mustard beetle</name>
    <dbReference type="NCBI Taxonomy" id="80249"/>
    <lineage>
        <taxon>Eukaryota</taxon>
        <taxon>Metazoa</taxon>
        <taxon>Ecdysozoa</taxon>
        <taxon>Arthropoda</taxon>
        <taxon>Hexapoda</taxon>
        <taxon>Insecta</taxon>
        <taxon>Pterygota</taxon>
        <taxon>Neoptera</taxon>
        <taxon>Endopterygota</taxon>
        <taxon>Coleoptera</taxon>
        <taxon>Polyphaga</taxon>
        <taxon>Cucujiformia</taxon>
        <taxon>Chrysomeloidea</taxon>
        <taxon>Chrysomelidae</taxon>
        <taxon>Chrysomelinae</taxon>
        <taxon>Chrysomelini</taxon>
        <taxon>Phaedon</taxon>
    </lineage>
</organism>
<dbReference type="InterPro" id="IPR050224">
    <property type="entry name" value="TALE_homeobox"/>
</dbReference>
<dbReference type="SMART" id="SM00868">
    <property type="entry name" value="zf-AD"/>
    <property type="match status" value="1"/>
</dbReference>
<dbReference type="InterPro" id="IPR012934">
    <property type="entry name" value="Znf_AD"/>
</dbReference>
<reference evidence="7" key="2">
    <citation type="submission" date="2022-10" db="EMBL/GenBank/DDBJ databases">
        <authorList>
            <consortium name="ENA_rothamsted_submissions"/>
            <consortium name="culmorum"/>
            <person name="King R."/>
        </authorList>
    </citation>
    <scope>NUCLEOTIDE SEQUENCE</scope>
</reference>
<feature type="compositionally biased region" description="Low complexity" evidence="5">
    <location>
        <begin position="393"/>
        <end position="412"/>
    </location>
</feature>
<dbReference type="Proteomes" id="UP001153737">
    <property type="component" value="Chromosome 11"/>
</dbReference>
<dbReference type="InterPro" id="IPR036236">
    <property type="entry name" value="Znf_C2H2_sf"/>
</dbReference>
<dbReference type="Gene3D" id="3.30.160.60">
    <property type="entry name" value="Classic Zinc Finger"/>
    <property type="match status" value="1"/>
</dbReference>
<evidence type="ECO:0000313" key="8">
    <source>
        <dbReference type="Proteomes" id="UP001153737"/>
    </source>
</evidence>
<evidence type="ECO:0000256" key="2">
    <source>
        <dbReference type="ARBA" id="ARBA00023125"/>
    </source>
</evidence>
<keyword evidence="8" id="KW-1185">Reference proteome</keyword>
<evidence type="ECO:0000256" key="1">
    <source>
        <dbReference type="ARBA" id="ARBA00004123"/>
    </source>
</evidence>
<feature type="domain" description="C2H2-type" evidence="6">
    <location>
        <begin position="205"/>
        <end position="226"/>
    </location>
</feature>
<dbReference type="PANTHER" id="PTHR11850">
    <property type="entry name" value="HOMEOBOX PROTEIN TRANSCRIPTION FACTORS"/>
    <property type="match status" value="1"/>
</dbReference>
<dbReference type="GO" id="GO:0009887">
    <property type="term" value="P:animal organ morphogenesis"/>
    <property type="evidence" value="ECO:0007669"/>
    <property type="project" value="UniProtKB-ARBA"/>
</dbReference>
<dbReference type="OrthoDB" id="10056939at2759"/>
<dbReference type="AlphaFoldDB" id="A0A9N9X0V6"/>
<dbReference type="GO" id="GO:0001654">
    <property type="term" value="P:eye development"/>
    <property type="evidence" value="ECO:0007669"/>
    <property type="project" value="UniProtKB-ARBA"/>
</dbReference>
<keyword evidence="3" id="KW-0371">Homeobox</keyword>
<dbReference type="GO" id="GO:0000987">
    <property type="term" value="F:cis-regulatory region sequence-specific DNA binding"/>
    <property type="evidence" value="ECO:0007669"/>
    <property type="project" value="UniProtKB-ARBA"/>
</dbReference>
<dbReference type="Pfam" id="PF05920">
    <property type="entry name" value="Homeobox_KN"/>
    <property type="match status" value="1"/>
</dbReference>
<keyword evidence="2" id="KW-0238">DNA-binding</keyword>
<evidence type="ECO:0000313" key="7">
    <source>
        <dbReference type="EMBL" id="CAG9815048.1"/>
    </source>
</evidence>
<dbReference type="SMART" id="SM00355">
    <property type="entry name" value="ZnF_C2H2"/>
    <property type="match status" value="2"/>
</dbReference>
<name>A0A9N9X0V6_PHACE</name>
<evidence type="ECO:0000256" key="5">
    <source>
        <dbReference type="SAM" id="MobiDB-lite"/>
    </source>
</evidence>
<keyword evidence="4" id="KW-0539">Nucleus</keyword>
<dbReference type="InterPro" id="IPR013087">
    <property type="entry name" value="Znf_C2H2_type"/>
</dbReference>
<dbReference type="Pfam" id="PF00096">
    <property type="entry name" value="zf-C2H2"/>
    <property type="match status" value="1"/>
</dbReference>
<dbReference type="CDD" id="cd00086">
    <property type="entry name" value="homeodomain"/>
    <property type="match status" value="1"/>
</dbReference>
<dbReference type="SUPFAM" id="SSF57716">
    <property type="entry name" value="Glucocorticoid receptor-like (DNA-binding domain)"/>
    <property type="match status" value="1"/>
</dbReference>
<dbReference type="GO" id="GO:0048646">
    <property type="term" value="P:anatomical structure formation involved in morphogenesis"/>
    <property type="evidence" value="ECO:0007669"/>
    <property type="project" value="UniProtKB-ARBA"/>
</dbReference>
<dbReference type="InterPro" id="IPR009057">
    <property type="entry name" value="Homeodomain-like_sf"/>
</dbReference>
<evidence type="ECO:0000256" key="4">
    <source>
        <dbReference type="ARBA" id="ARBA00023242"/>
    </source>
</evidence>
<protein>
    <recommendedName>
        <fullName evidence="6">C2H2-type domain-containing protein</fullName>
    </recommendedName>
</protein>
<sequence length="438" mass="50256">MWSASYLNFVSSLNRGLDSNLTSLTMTKICRLCLQKLQRGSKYFNINAVESYTGFMPYRDQLTTCIPEMALDLVPNPVICNNCRTALKYAYDFKTRCLLVEKKIQEYIESLPDQKNYDLSQLDNSFLLPFDKIPMLLKGLEQDLSEVKDGPSGPLKKETEVQTMSEYNEGTIDSFPNLRTRGPKRRPIHAANLVVKTEDGKDFICGKCDLTFPDMFQLLSHKSEAHADEFVCNFCEQSFKSLQNLRKHNNVCSRRSQPEQPSSIITKRPHLPAKAKNHLKRWLFRHTEHPYPTDHEKQMLMQETHLSLLQVENWFINARRRILQDLTKLKRRGVKSRKKSRHNVSPVDDPVLGMELELEEILLPLSPPAAPEQLDPLGDVDDRPSTSPHDSFNDSVNDSFSDSVNDSVNDTVNVKKEPEIQEEQLDLGSLKCEAVEDR</sequence>
<evidence type="ECO:0000259" key="6">
    <source>
        <dbReference type="PROSITE" id="PS00028"/>
    </source>
</evidence>
<comment type="subcellular location">
    <subcellularLocation>
        <location evidence="1">Nucleus</location>
    </subcellularLocation>
</comment>
<gene>
    <name evidence="7" type="ORF">PHAECO_LOCUS2586</name>
</gene>
<feature type="region of interest" description="Disordered" evidence="5">
    <location>
        <begin position="367"/>
        <end position="438"/>
    </location>
</feature>
<dbReference type="Gene3D" id="1.10.10.60">
    <property type="entry name" value="Homeodomain-like"/>
    <property type="match status" value="1"/>
</dbReference>
<proteinExistence type="predicted"/>
<reference evidence="7" key="1">
    <citation type="submission" date="2022-01" db="EMBL/GenBank/DDBJ databases">
        <authorList>
            <person name="King R."/>
        </authorList>
    </citation>
    <scope>NUCLEOTIDE SEQUENCE</scope>
</reference>
<dbReference type="SUPFAM" id="SSF46689">
    <property type="entry name" value="Homeodomain-like"/>
    <property type="match status" value="1"/>
</dbReference>
<dbReference type="GO" id="GO:0005634">
    <property type="term" value="C:nucleus"/>
    <property type="evidence" value="ECO:0007669"/>
    <property type="project" value="UniProtKB-SubCell"/>
</dbReference>
<dbReference type="SUPFAM" id="SSF57667">
    <property type="entry name" value="beta-beta-alpha zinc fingers"/>
    <property type="match status" value="1"/>
</dbReference>
<dbReference type="InterPro" id="IPR008422">
    <property type="entry name" value="KN_HD"/>
</dbReference>
<dbReference type="SMART" id="SM00389">
    <property type="entry name" value="HOX"/>
    <property type="match status" value="1"/>
</dbReference>
<dbReference type="EMBL" id="OU896717">
    <property type="protein sequence ID" value="CAG9815048.1"/>
    <property type="molecule type" value="Genomic_DNA"/>
</dbReference>